<dbReference type="InterPro" id="IPR018159">
    <property type="entry name" value="Spectrin/alpha-actinin"/>
</dbReference>
<dbReference type="Pfam" id="PF00435">
    <property type="entry name" value="Spectrin"/>
    <property type="match status" value="1"/>
</dbReference>
<sequence length="462" mass="53513">MAFVGRTMNKKIHVWAIILKDSAIHVQEISENIKKILEGAEKLLQSGHYEADLIESIAGSLEQEWKQFAMDISERGSLLACSVSFHKKSEEFLRRVRSWQDQLHDDSYSSLTDIDQLSQLLIQEVNVKKEIDTSYEAVSAESKQLIEALQKPLLAGDERDSPEFSEAASHVMELFLNVHEHHRQLGILCDAKQSGIRELIHMLTLEQDITQVIKWIDEHGEPFLDKHTDVGMTAEKAEALLKRHEEFEAIAKNTYTNANQIKEAIKQLQDTGECRPDEIRKRTQYFDRRVQTFVGRVEERKQILEQAVSFYSNTKTLHESVDKVKALLEIEELSDDPDDIAKVLLKLRHQCERALENINQSINDGRAIVEHVTRGTQDVKTTGSCEHLEELISELEAKKNVLEMAWMRRREQMELWQQLWEFERDGEQVSVLTLVILIILLKSQHKCQFDSMEKNLNIHRRS</sequence>
<proteinExistence type="predicted"/>
<dbReference type="Gene3D" id="1.20.58.60">
    <property type="match status" value="2"/>
</dbReference>
<dbReference type="EMBL" id="CACRXK020005083">
    <property type="protein sequence ID" value="CAB4005057.1"/>
    <property type="molecule type" value="Genomic_DNA"/>
</dbReference>
<dbReference type="PANTHER" id="PTHR22826:SF106">
    <property type="entry name" value="TRIO, ISOFORM A"/>
    <property type="match status" value="1"/>
</dbReference>
<accession>A0A7D9EDX5</accession>
<comment type="caution">
    <text evidence="2">The sequence shown here is derived from an EMBL/GenBank/DDBJ whole genome shotgun (WGS) entry which is preliminary data.</text>
</comment>
<organism evidence="2 3">
    <name type="scientific">Paramuricea clavata</name>
    <name type="common">Red gorgonian</name>
    <name type="synonym">Violescent sea-whip</name>
    <dbReference type="NCBI Taxonomy" id="317549"/>
    <lineage>
        <taxon>Eukaryota</taxon>
        <taxon>Metazoa</taxon>
        <taxon>Cnidaria</taxon>
        <taxon>Anthozoa</taxon>
        <taxon>Octocorallia</taxon>
        <taxon>Malacalcyonacea</taxon>
        <taxon>Plexauridae</taxon>
        <taxon>Paramuricea</taxon>
    </lineage>
</organism>
<keyword evidence="3" id="KW-1185">Reference proteome</keyword>
<dbReference type="GO" id="GO:0005737">
    <property type="term" value="C:cytoplasm"/>
    <property type="evidence" value="ECO:0007669"/>
    <property type="project" value="TreeGrafter"/>
</dbReference>
<protein>
    <submittedName>
        <fullName evidence="2">Triple functional domain -like isoform X1</fullName>
    </submittedName>
</protein>
<dbReference type="GO" id="GO:0005085">
    <property type="term" value="F:guanyl-nucleotide exchange factor activity"/>
    <property type="evidence" value="ECO:0007669"/>
    <property type="project" value="UniProtKB-KW"/>
</dbReference>
<gene>
    <name evidence="2" type="ORF">PACLA_8A009595</name>
</gene>
<dbReference type="GO" id="GO:0019898">
    <property type="term" value="C:extrinsic component of membrane"/>
    <property type="evidence" value="ECO:0007669"/>
    <property type="project" value="TreeGrafter"/>
</dbReference>
<dbReference type="SMART" id="SM00150">
    <property type="entry name" value="SPEC"/>
    <property type="match status" value="1"/>
</dbReference>
<name>A0A7D9EDX5_PARCT</name>
<evidence type="ECO:0000313" key="2">
    <source>
        <dbReference type="EMBL" id="CAB4005057.1"/>
    </source>
</evidence>
<dbReference type="InterPro" id="IPR002017">
    <property type="entry name" value="Spectrin_repeat"/>
</dbReference>
<dbReference type="CDD" id="cd00176">
    <property type="entry name" value="SPEC"/>
    <property type="match status" value="1"/>
</dbReference>
<dbReference type="SUPFAM" id="SSF46966">
    <property type="entry name" value="Spectrin repeat"/>
    <property type="match status" value="2"/>
</dbReference>
<dbReference type="Proteomes" id="UP001152795">
    <property type="component" value="Unassembled WGS sequence"/>
</dbReference>
<dbReference type="AlphaFoldDB" id="A0A7D9EDX5"/>
<dbReference type="OrthoDB" id="10256089at2759"/>
<dbReference type="InterPro" id="IPR051336">
    <property type="entry name" value="RhoGEF_Guanine_NuclExch_SF"/>
</dbReference>
<keyword evidence="1" id="KW-0344">Guanine-nucleotide releasing factor</keyword>
<dbReference type="PANTHER" id="PTHR22826">
    <property type="entry name" value="RHO GUANINE EXCHANGE FACTOR-RELATED"/>
    <property type="match status" value="1"/>
</dbReference>
<evidence type="ECO:0000256" key="1">
    <source>
        <dbReference type="ARBA" id="ARBA00022658"/>
    </source>
</evidence>
<reference evidence="2" key="1">
    <citation type="submission" date="2020-04" db="EMBL/GenBank/DDBJ databases">
        <authorList>
            <person name="Alioto T."/>
            <person name="Alioto T."/>
            <person name="Gomez Garrido J."/>
        </authorList>
    </citation>
    <scope>NUCLEOTIDE SEQUENCE</scope>
    <source>
        <strain evidence="2">A484AB</strain>
    </source>
</reference>
<evidence type="ECO:0000313" key="3">
    <source>
        <dbReference type="Proteomes" id="UP001152795"/>
    </source>
</evidence>